<dbReference type="AlphaFoldDB" id="A0A835QDX9"/>
<name>A0A835QDX9_VANPL</name>
<evidence type="ECO:0000313" key="2">
    <source>
        <dbReference type="EMBL" id="KAG0469028.1"/>
    </source>
</evidence>
<dbReference type="EMBL" id="JADCNM010000009">
    <property type="protein sequence ID" value="KAG0469028.1"/>
    <property type="molecule type" value="Genomic_DNA"/>
</dbReference>
<keyword evidence="3" id="KW-1185">Reference proteome</keyword>
<proteinExistence type="predicted"/>
<gene>
    <name evidence="2" type="ORF">HPP92_018356</name>
    <name evidence="1" type="ORF">HPP92_018967</name>
</gene>
<organism evidence="1 3">
    <name type="scientific">Vanilla planifolia</name>
    <name type="common">Vanilla</name>
    <dbReference type="NCBI Taxonomy" id="51239"/>
    <lineage>
        <taxon>Eukaryota</taxon>
        <taxon>Viridiplantae</taxon>
        <taxon>Streptophyta</taxon>
        <taxon>Embryophyta</taxon>
        <taxon>Tracheophyta</taxon>
        <taxon>Spermatophyta</taxon>
        <taxon>Magnoliopsida</taxon>
        <taxon>Liliopsida</taxon>
        <taxon>Asparagales</taxon>
        <taxon>Orchidaceae</taxon>
        <taxon>Vanilloideae</taxon>
        <taxon>Vanilleae</taxon>
        <taxon>Vanilla</taxon>
    </lineage>
</organism>
<evidence type="ECO:0000313" key="4">
    <source>
        <dbReference type="Proteomes" id="UP000639772"/>
    </source>
</evidence>
<evidence type="ECO:0000313" key="1">
    <source>
        <dbReference type="EMBL" id="KAG0467387.1"/>
    </source>
</evidence>
<dbReference type="Proteomes" id="UP000636800">
    <property type="component" value="Unassembled WGS sequence"/>
</dbReference>
<reference evidence="3 4" key="1">
    <citation type="journal article" date="2020" name="Nat. Food">
        <title>A phased Vanilla planifolia genome enables genetic improvement of flavour and production.</title>
        <authorList>
            <person name="Hasing T."/>
            <person name="Tang H."/>
            <person name="Brym M."/>
            <person name="Khazi F."/>
            <person name="Huang T."/>
            <person name="Chambers A.H."/>
        </authorList>
    </citation>
    <scope>NUCLEOTIDE SEQUENCE [LARGE SCALE GENOMIC DNA]</scope>
    <source>
        <tissue evidence="1">Leaf</tissue>
    </source>
</reference>
<evidence type="ECO:0000313" key="3">
    <source>
        <dbReference type="Proteomes" id="UP000636800"/>
    </source>
</evidence>
<dbReference type="EMBL" id="JADCNL010000009">
    <property type="protein sequence ID" value="KAG0467387.1"/>
    <property type="molecule type" value="Genomic_DNA"/>
</dbReference>
<accession>A0A835QDX9</accession>
<comment type="caution">
    <text evidence="1">The sequence shown here is derived from an EMBL/GenBank/DDBJ whole genome shotgun (WGS) entry which is preliminary data.</text>
</comment>
<sequence>MVNGEGVLDNVEMEVELIIKHNGPQSTAHPSSIQEKSSCQPDDTVKTLVIKQVPFAPLGQPSNLHLLGIRTTDLAIVEQPWLWDDNGRLNDVKESWEDEDDEVTKIPLALACLASCSLHRTAPGSWSRELSPPCLEVEVGLDEAAVDVAAAEAAWRAMCPVAFP</sequence>
<dbReference type="Proteomes" id="UP000639772">
    <property type="component" value="Chromosome 9"/>
</dbReference>
<protein>
    <submittedName>
        <fullName evidence="1">Uncharacterized protein</fullName>
    </submittedName>
</protein>